<comment type="similarity">
    <text evidence="1">Belongs to the transglycosylase Slt family.</text>
</comment>
<reference evidence="5 6" key="1">
    <citation type="submission" date="2020-08" db="EMBL/GenBank/DDBJ databases">
        <title>Genomic Encyclopedia of Type Strains, Phase IV (KMG-IV): sequencing the most valuable type-strain genomes for metagenomic binning, comparative biology and taxonomic classification.</title>
        <authorList>
            <person name="Goeker M."/>
        </authorList>
    </citation>
    <scope>NUCLEOTIDE SEQUENCE [LARGE SCALE GENOMIC DNA]</scope>
    <source>
        <strain evidence="5 6">DSM 24163</strain>
    </source>
</reference>
<dbReference type="Gene3D" id="1.10.530.10">
    <property type="match status" value="1"/>
</dbReference>
<dbReference type="AlphaFoldDB" id="A0A7W8D6X5"/>
<dbReference type="InterPro" id="IPR036779">
    <property type="entry name" value="LysM_dom_sf"/>
</dbReference>
<dbReference type="Pfam" id="PF01464">
    <property type="entry name" value="SLT"/>
    <property type="match status" value="1"/>
</dbReference>
<dbReference type="Proteomes" id="UP000521199">
    <property type="component" value="Unassembled WGS sequence"/>
</dbReference>
<feature type="chain" id="PRO_5031199664" evidence="3">
    <location>
        <begin position="18"/>
        <end position="393"/>
    </location>
</feature>
<dbReference type="CDD" id="cd00118">
    <property type="entry name" value="LysM"/>
    <property type="match status" value="1"/>
</dbReference>
<dbReference type="InterPro" id="IPR018392">
    <property type="entry name" value="LysM"/>
</dbReference>
<sequence length="393" mass="41912">MTRLRVFAVLACGLALAACRTLPPPRAPAPDVASPAPAQAAAAPAPPAPVPAPTWLQPEPAPPTRGAMLFDRLTARFADAPCVRDRLVERWQGIYARSPTRFAAQIQAVLPLMAMALEEAERYRLPGEFVLLPIVESWYRPDAGSGSGHVGLWQFGAPTARGLGLAVRGDYDARMAPFAATDAAFRHLGQLHNAFGDWKLANMGFNAGAYRVRKIVDKHPDARVSAAERQPPGLSPITYEHVAKVQALACLIAHPERFGIELPRDAPIVPLATVTLPPGASTLTAIARAADLDPVALARLNPAFRRGVVSAQAGRELLVPAGDAARFDAFVLPAAATPAPLADSGTDQHIVRSGDTLGAIARHYRVRLADLLQWNGLGSRSVLRLGQRIRLVP</sequence>
<dbReference type="GO" id="GO:0008933">
    <property type="term" value="F:peptidoglycan lytic transglycosylase activity"/>
    <property type="evidence" value="ECO:0007669"/>
    <property type="project" value="InterPro"/>
</dbReference>
<dbReference type="SUPFAM" id="SSF54106">
    <property type="entry name" value="LysM domain"/>
    <property type="match status" value="1"/>
</dbReference>
<dbReference type="EMBL" id="JACHHP010000004">
    <property type="protein sequence ID" value="MBB5209044.1"/>
    <property type="molecule type" value="Genomic_DNA"/>
</dbReference>
<organism evidence="5 6">
    <name type="scientific">Chiayiivirga flava</name>
    <dbReference type="NCBI Taxonomy" id="659595"/>
    <lineage>
        <taxon>Bacteria</taxon>
        <taxon>Pseudomonadati</taxon>
        <taxon>Pseudomonadota</taxon>
        <taxon>Gammaproteobacteria</taxon>
        <taxon>Lysobacterales</taxon>
        <taxon>Lysobacteraceae</taxon>
        <taxon>Chiayiivirga</taxon>
    </lineage>
</organism>
<dbReference type="CDD" id="cd16894">
    <property type="entry name" value="MltD-like"/>
    <property type="match status" value="1"/>
</dbReference>
<evidence type="ECO:0000313" key="6">
    <source>
        <dbReference type="Proteomes" id="UP000521199"/>
    </source>
</evidence>
<accession>A0A7W8D6X5</accession>
<keyword evidence="3" id="KW-0732">Signal</keyword>
<comment type="caution">
    <text evidence="5">The sequence shown here is derived from an EMBL/GenBank/DDBJ whole genome shotgun (WGS) entry which is preliminary data.</text>
</comment>
<feature type="region of interest" description="Disordered" evidence="2">
    <location>
        <begin position="27"/>
        <end position="58"/>
    </location>
</feature>
<dbReference type="Gene3D" id="3.10.350.10">
    <property type="entry name" value="LysM domain"/>
    <property type="match status" value="1"/>
</dbReference>
<keyword evidence="6" id="KW-1185">Reference proteome</keyword>
<evidence type="ECO:0000256" key="1">
    <source>
        <dbReference type="ARBA" id="ARBA00007734"/>
    </source>
</evidence>
<gene>
    <name evidence="5" type="ORF">HNQ52_002594</name>
</gene>
<dbReference type="Pfam" id="PF01476">
    <property type="entry name" value="LysM"/>
    <property type="match status" value="1"/>
</dbReference>
<feature type="compositionally biased region" description="Low complexity" evidence="2">
    <location>
        <begin position="29"/>
        <end position="43"/>
    </location>
</feature>
<name>A0A7W8D6X5_9GAMM</name>
<dbReference type="PROSITE" id="PS51257">
    <property type="entry name" value="PROKAR_LIPOPROTEIN"/>
    <property type="match status" value="1"/>
</dbReference>
<dbReference type="PROSITE" id="PS51782">
    <property type="entry name" value="LYSM"/>
    <property type="match status" value="1"/>
</dbReference>
<evidence type="ECO:0000256" key="3">
    <source>
        <dbReference type="SAM" id="SignalP"/>
    </source>
</evidence>
<dbReference type="SMART" id="SM00257">
    <property type="entry name" value="LysM"/>
    <property type="match status" value="2"/>
</dbReference>
<evidence type="ECO:0000313" key="5">
    <source>
        <dbReference type="EMBL" id="MBB5209044.1"/>
    </source>
</evidence>
<dbReference type="InterPro" id="IPR000189">
    <property type="entry name" value="Transglyc_AS"/>
</dbReference>
<dbReference type="SUPFAM" id="SSF53955">
    <property type="entry name" value="Lysozyme-like"/>
    <property type="match status" value="1"/>
</dbReference>
<dbReference type="GO" id="GO:0016020">
    <property type="term" value="C:membrane"/>
    <property type="evidence" value="ECO:0007669"/>
    <property type="project" value="InterPro"/>
</dbReference>
<proteinExistence type="inferred from homology"/>
<evidence type="ECO:0000256" key="2">
    <source>
        <dbReference type="SAM" id="MobiDB-lite"/>
    </source>
</evidence>
<dbReference type="RefSeq" id="WP_183961576.1">
    <property type="nucleotide sequence ID" value="NZ_JACHHP010000004.1"/>
</dbReference>
<evidence type="ECO:0000259" key="4">
    <source>
        <dbReference type="PROSITE" id="PS51782"/>
    </source>
</evidence>
<dbReference type="InterPro" id="IPR023346">
    <property type="entry name" value="Lysozyme-like_dom_sf"/>
</dbReference>
<dbReference type="GO" id="GO:0000270">
    <property type="term" value="P:peptidoglycan metabolic process"/>
    <property type="evidence" value="ECO:0007669"/>
    <property type="project" value="InterPro"/>
</dbReference>
<feature type="signal peptide" evidence="3">
    <location>
        <begin position="1"/>
        <end position="17"/>
    </location>
</feature>
<dbReference type="InterPro" id="IPR008258">
    <property type="entry name" value="Transglycosylase_SLT_dom_1"/>
</dbReference>
<dbReference type="PROSITE" id="PS00922">
    <property type="entry name" value="TRANSGLYCOSYLASE"/>
    <property type="match status" value="1"/>
</dbReference>
<feature type="domain" description="LysM" evidence="4">
    <location>
        <begin position="347"/>
        <end position="391"/>
    </location>
</feature>
<protein>
    <submittedName>
        <fullName evidence="5">Membrane-bound lytic murein transglycosylase D</fullName>
    </submittedName>
</protein>